<dbReference type="SMART" id="SM00530">
    <property type="entry name" value="HTH_XRE"/>
    <property type="match status" value="1"/>
</dbReference>
<dbReference type="Gene3D" id="1.10.260.40">
    <property type="entry name" value="lambda repressor-like DNA-binding domains"/>
    <property type="match status" value="1"/>
</dbReference>
<dbReference type="InterPro" id="IPR010982">
    <property type="entry name" value="Lambda_DNA-bd_dom_sf"/>
</dbReference>
<proteinExistence type="predicted"/>
<dbReference type="Proteomes" id="UP001282284">
    <property type="component" value="Unassembled WGS sequence"/>
</dbReference>
<dbReference type="PANTHER" id="PTHR46558:SF14">
    <property type="entry name" value="HTH-TYPE TRANSCRIPTIONAL REGULATOR ANSR"/>
    <property type="match status" value="1"/>
</dbReference>
<comment type="caution">
    <text evidence="3">The sequence shown here is derived from an EMBL/GenBank/DDBJ whole genome shotgun (WGS) entry which is preliminary data.</text>
</comment>
<dbReference type="CDD" id="cd00093">
    <property type="entry name" value="HTH_XRE"/>
    <property type="match status" value="1"/>
</dbReference>
<dbReference type="RefSeq" id="WP_317946550.1">
    <property type="nucleotide sequence ID" value="NZ_JAUBDI010000027.1"/>
</dbReference>
<feature type="domain" description="HTH cro/C1-type" evidence="2">
    <location>
        <begin position="8"/>
        <end position="62"/>
    </location>
</feature>
<name>A0ABU4GDK1_9BACL</name>
<dbReference type="EMBL" id="JAUBDI010000027">
    <property type="protein sequence ID" value="MDW0115047.1"/>
    <property type="molecule type" value="Genomic_DNA"/>
</dbReference>
<dbReference type="InterPro" id="IPR001387">
    <property type="entry name" value="Cro/C1-type_HTH"/>
</dbReference>
<evidence type="ECO:0000259" key="2">
    <source>
        <dbReference type="PROSITE" id="PS50943"/>
    </source>
</evidence>
<dbReference type="SUPFAM" id="SSF47413">
    <property type="entry name" value="lambda repressor-like DNA-binding domains"/>
    <property type="match status" value="1"/>
</dbReference>
<keyword evidence="1" id="KW-0238">DNA-binding</keyword>
<evidence type="ECO:0000313" key="3">
    <source>
        <dbReference type="EMBL" id="MDW0115047.1"/>
    </source>
</evidence>
<protein>
    <submittedName>
        <fullName evidence="3">Helix-turn-helix transcriptional regulator</fullName>
    </submittedName>
</protein>
<reference evidence="3 4" key="1">
    <citation type="submission" date="2023-06" db="EMBL/GenBank/DDBJ databases">
        <title>Sporosarcina sp. nov., isolated from Korean traditional fermented seafood 'Jeotgal'.</title>
        <authorList>
            <person name="Yang A.I."/>
            <person name="Shin N.-R."/>
        </authorList>
    </citation>
    <scope>NUCLEOTIDE SEQUENCE [LARGE SCALE GENOMIC DNA]</scope>
    <source>
        <strain evidence="3 4">KCTC13119</strain>
    </source>
</reference>
<gene>
    <name evidence="3" type="ORF">QT711_17945</name>
</gene>
<dbReference type="PROSITE" id="PS50943">
    <property type="entry name" value="HTH_CROC1"/>
    <property type="match status" value="1"/>
</dbReference>
<organism evidence="3 4">
    <name type="scientific">Sporosarcina saromensis</name>
    <dbReference type="NCBI Taxonomy" id="359365"/>
    <lineage>
        <taxon>Bacteria</taxon>
        <taxon>Bacillati</taxon>
        <taxon>Bacillota</taxon>
        <taxon>Bacilli</taxon>
        <taxon>Bacillales</taxon>
        <taxon>Caryophanaceae</taxon>
        <taxon>Sporosarcina</taxon>
    </lineage>
</organism>
<dbReference type="PANTHER" id="PTHR46558">
    <property type="entry name" value="TRACRIPTIONAL REGULATORY PROTEIN-RELATED-RELATED"/>
    <property type="match status" value="1"/>
</dbReference>
<accession>A0ABU4GDK1</accession>
<keyword evidence="4" id="KW-1185">Reference proteome</keyword>
<evidence type="ECO:0000313" key="4">
    <source>
        <dbReference type="Proteomes" id="UP001282284"/>
    </source>
</evidence>
<sequence>MGSFGSRLKELRDSKGITVEKLSETLGIAKSVMWNYEADRKGPSFLHFIMIAEYFNVSLDYLAFSKQAAVELSSYDSFKSCEIHLDGTAISEEEHEELLVYLQTRRAIKAMRSDE</sequence>
<evidence type="ECO:0000256" key="1">
    <source>
        <dbReference type="ARBA" id="ARBA00023125"/>
    </source>
</evidence>
<dbReference type="Pfam" id="PF12844">
    <property type="entry name" value="HTH_19"/>
    <property type="match status" value="1"/>
</dbReference>